<accession>A0ABR3QXA0</accession>
<gene>
    <name evidence="2" type="ORF">SLS59_007830</name>
</gene>
<sequence length="366" mass="42117">MSTEPSEARTSNSKSPTPESHTQPNDGSKGYEIVYTCLLVDNVDITFSTKRERVRKNSNRLPDSFFRTAFEYSATLSAYVGKENHRKHKQKPHLKFNDQNAYQNFEDFFLTRDLNKYRIERQLVWNKTVDPSPYVSVVSNLTAAKKIAKDRYYKKSPPSDRVHITQISTQGLVPATIRGRLQTTQNTYMNKDELIPIKPATITYREVRIPVWIRSTAVPRDGSKITAEQWKNSGADMWVSVSELSQSKLNVQASSQHDTEWLCCGPVLMKHVIQVMPYDGDSEHPDDGTHPVVRSKRNLGWIWDWNLQRWVQDASLLPAPKATSDKRKRSNVEDDHNNTEPNQPQKRRVEDDGPDRSTLYVVEDVI</sequence>
<dbReference type="EMBL" id="JAKIXB020000028">
    <property type="protein sequence ID" value="KAL1596798.1"/>
    <property type="molecule type" value="Genomic_DNA"/>
</dbReference>
<organism evidence="2 3">
    <name type="scientific">Nothophoma quercina</name>
    <dbReference type="NCBI Taxonomy" id="749835"/>
    <lineage>
        <taxon>Eukaryota</taxon>
        <taxon>Fungi</taxon>
        <taxon>Dikarya</taxon>
        <taxon>Ascomycota</taxon>
        <taxon>Pezizomycotina</taxon>
        <taxon>Dothideomycetes</taxon>
        <taxon>Pleosporomycetidae</taxon>
        <taxon>Pleosporales</taxon>
        <taxon>Pleosporineae</taxon>
        <taxon>Didymellaceae</taxon>
        <taxon>Nothophoma</taxon>
    </lineage>
</organism>
<evidence type="ECO:0000256" key="1">
    <source>
        <dbReference type="SAM" id="MobiDB-lite"/>
    </source>
</evidence>
<dbReference type="Proteomes" id="UP001521222">
    <property type="component" value="Unassembled WGS sequence"/>
</dbReference>
<evidence type="ECO:0000313" key="2">
    <source>
        <dbReference type="EMBL" id="KAL1596798.1"/>
    </source>
</evidence>
<name>A0ABR3QXA0_9PLEO</name>
<feature type="region of interest" description="Disordered" evidence="1">
    <location>
        <begin position="318"/>
        <end position="358"/>
    </location>
</feature>
<feature type="compositionally biased region" description="Polar residues" evidence="1">
    <location>
        <begin position="1"/>
        <end position="26"/>
    </location>
</feature>
<evidence type="ECO:0000313" key="3">
    <source>
        <dbReference type="Proteomes" id="UP001521222"/>
    </source>
</evidence>
<protein>
    <submittedName>
        <fullName evidence="2">Uncharacterized protein</fullName>
    </submittedName>
</protein>
<keyword evidence="3" id="KW-1185">Reference proteome</keyword>
<comment type="caution">
    <text evidence="2">The sequence shown here is derived from an EMBL/GenBank/DDBJ whole genome shotgun (WGS) entry which is preliminary data.</text>
</comment>
<proteinExistence type="predicted"/>
<reference evidence="2 3" key="1">
    <citation type="submission" date="2024-02" db="EMBL/GenBank/DDBJ databases">
        <title>De novo assembly and annotation of 12 fungi associated with fruit tree decline syndrome in Ontario, Canada.</title>
        <authorList>
            <person name="Sulman M."/>
            <person name="Ellouze W."/>
            <person name="Ilyukhin E."/>
        </authorList>
    </citation>
    <scope>NUCLEOTIDE SEQUENCE [LARGE SCALE GENOMIC DNA]</scope>
    <source>
        <strain evidence="2 3">M97-236</strain>
    </source>
</reference>
<feature type="region of interest" description="Disordered" evidence="1">
    <location>
        <begin position="1"/>
        <end position="28"/>
    </location>
</feature>